<dbReference type="Pfam" id="PF00096">
    <property type="entry name" value="zf-C2H2"/>
    <property type="match status" value="2"/>
</dbReference>
<feature type="compositionally biased region" description="Polar residues" evidence="5">
    <location>
        <begin position="28"/>
        <end position="37"/>
    </location>
</feature>
<keyword evidence="2 4" id="KW-0863">Zinc-finger</keyword>
<keyword evidence="3" id="KW-0862">Zinc</keyword>
<protein>
    <recommendedName>
        <fullName evidence="6">C2H2-type domain-containing protein</fullName>
    </recommendedName>
</protein>
<reference evidence="7 8" key="1">
    <citation type="submission" date="2016-07" db="EMBL/GenBank/DDBJ databases">
        <title>Pervasive Adenine N6-methylation of Active Genes in Fungi.</title>
        <authorList>
            <consortium name="DOE Joint Genome Institute"/>
            <person name="Mondo S.J."/>
            <person name="Dannebaum R.O."/>
            <person name="Kuo R.C."/>
            <person name="Labutti K."/>
            <person name="Haridas S."/>
            <person name="Kuo A."/>
            <person name="Salamov A."/>
            <person name="Ahrendt S.R."/>
            <person name="Lipzen A."/>
            <person name="Sullivan W."/>
            <person name="Andreopoulos W.B."/>
            <person name="Clum A."/>
            <person name="Lindquist E."/>
            <person name="Daum C."/>
            <person name="Ramamoorthy G.K."/>
            <person name="Gryganskyi A."/>
            <person name="Culley D."/>
            <person name="Magnuson J.K."/>
            <person name="James T.Y."/>
            <person name="O'Malley M.A."/>
            <person name="Stajich J.E."/>
            <person name="Spatafora J.W."/>
            <person name="Visel A."/>
            <person name="Grigoriev I.V."/>
        </authorList>
    </citation>
    <scope>NUCLEOTIDE SEQUENCE [LARGE SCALE GENOMIC DNA]</scope>
    <source>
        <strain evidence="7 8">NRRL 3116</strain>
    </source>
</reference>
<dbReference type="PANTHER" id="PTHR23235">
    <property type="entry name" value="KRUEPPEL-LIKE TRANSCRIPTION FACTOR"/>
    <property type="match status" value="1"/>
</dbReference>
<dbReference type="Gene3D" id="3.30.160.60">
    <property type="entry name" value="Classic Zinc Finger"/>
    <property type="match status" value="2"/>
</dbReference>
<feature type="region of interest" description="Disordered" evidence="5">
    <location>
        <begin position="256"/>
        <end position="275"/>
    </location>
</feature>
<dbReference type="PROSITE" id="PS00028">
    <property type="entry name" value="ZINC_FINGER_C2H2_1"/>
    <property type="match status" value="1"/>
</dbReference>
<evidence type="ECO:0000313" key="8">
    <source>
        <dbReference type="Proteomes" id="UP000193648"/>
    </source>
</evidence>
<proteinExistence type="predicted"/>
<dbReference type="PANTHER" id="PTHR23235:SF120">
    <property type="entry name" value="KRUPPEL-LIKE FACTOR 15"/>
    <property type="match status" value="1"/>
</dbReference>
<comment type="caution">
    <text evidence="7">The sequence shown here is derived from an EMBL/GenBank/DDBJ whole genome shotgun (WGS) entry which is preliminary data.</text>
</comment>
<dbReference type="GO" id="GO:0000981">
    <property type="term" value="F:DNA-binding transcription factor activity, RNA polymerase II-specific"/>
    <property type="evidence" value="ECO:0007669"/>
    <property type="project" value="TreeGrafter"/>
</dbReference>
<dbReference type="SMART" id="SM00355">
    <property type="entry name" value="ZnF_C2H2"/>
    <property type="match status" value="3"/>
</dbReference>
<dbReference type="GO" id="GO:0008270">
    <property type="term" value="F:zinc ion binding"/>
    <property type="evidence" value="ECO:0007669"/>
    <property type="project" value="UniProtKB-KW"/>
</dbReference>
<dbReference type="SUPFAM" id="SSF57667">
    <property type="entry name" value="beta-beta-alpha zinc fingers"/>
    <property type="match status" value="2"/>
</dbReference>
<feature type="compositionally biased region" description="Polar residues" evidence="5">
    <location>
        <begin position="265"/>
        <end position="275"/>
    </location>
</feature>
<dbReference type="EMBL" id="MCFF01000062">
    <property type="protein sequence ID" value="ORZ01951.1"/>
    <property type="molecule type" value="Genomic_DNA"/>
</dbReference>
<name>A0A1Y2G9M9_9FUNG</name>
<accession>A0A1Y2G9M9</accession>
<evidence type="ECO:0000313" key="7">
    <source>
        <dbReference type="EMBL" id="ORZ01951.1"/>
    </source>
</evidence>
<sequence>MQMQRSWAVHQVALKRRSPLFFGINSSPRSSASLQGSQRHDRAFLDDNEPPSQYAPCMVNEDLETFACFYQHLPDSQGDDNDAGTCTATEERKKVPSCPLPNSLVLQSGSQDDNGSPSQFTTRTAIEEGNEILPHPSPKADPYQHQPGSQDDNNAEVGQAPKEQQSHGRNIITKAVKQTRKFICNICQKAATTASNLRSHLSTHEPTKRHECGWPDCSLKFNRKSDVTRHRQTHFQATPHICKFCRKEFSRNDSVKRHNRKPCKTLTNPVGAGSS</sequence>
<feature type="region of interest" description="Disordered" evidence="5">
    <location>
        <begin position="28"/>
        <end position="49"/>
    </location>
</feature>
<evidence type="ECO:0000256" key="4">
    <source>
        <dbReference type="PROSITE-ProRule" id="PRU00042"/>
    </source>
</evidence>
<dbReference type="Proteomes" id="UP000193648">
    <property type="component" value="Unassembled WGS sequence"/>
</dbReference>
<evidence type="ECO:0000259" key="6">
    <source>
        <dbReference type="PROSITE" id="PS50157"/>
    </source>
</evidence>
<dbReference type="InParanoid" id="A0A1Y2G9M9"/>
<feature type="compositionally biased region" description="Polar residues" evidence="5">
    <location>
        <begin position="104"/>
        <end position="124"/>
    </location>
</feature>
<dbReference type="STRING" id="64571.A0A1Y2G9M9"/>
<dbReference type="GeneID" id="33567719"/>
<evidence type="ECO:0000256" key="3">
    <source>
        <dbReference type="ARBA" id="ARBA00022833"/>
    </source>
</evidence>
<evidence type="ECO:0000256" key="1">
    <source>
        <dbReference type="ARBA" id="ARBA00022723"/>
    </source>
</evidence>
<dbReference type="PROSITE" id="PS50157">
    <property type="entry name" value="ZINC_FINGER_C2H2_2"/>
    <property type="match status" value="3"/>
</dbReference>
<dbReference type="InterPro" id="IPR013087">
    <property type="entry name" value="Znf_C2H2_type"/>
</dbReference>
<feature type="domain" description="C2H2-type" evidence="6">
    <location>
        <begin position="182"/>
        <end position="209"/>
    </location>
</feature>
<keyword evidence="8" id="KW-1185">Reference proteome</keyword>
<dbReference type="RefSeq" id="XP_021876204.1">
    <property type="nucleotide sequence ID" value="XM_022025876.1"/>
</dbReference>
<dbReference type="InterPro" id="IPR036236">
    <property type="entry name" value="Znf_C2H2_sf"/>
</dbReference>
<evidence type="ECO:0000256" key="5">
    <source>
        <dbReference type="SAM" id="MobiDB-lite"/>
    </source>
</evidence>
<dbReference type="OrthoDB" id="2273870at2759"/>
<evidence type="ECO:0000256" key="2">
    <source>
        <dbReference type="ARBA" id="ARBA00022771"/>
    </source>
</evidence>
<dbReference type="AlphaFoldDB" id="A0A1Y2G9M9"/>
<feature type="domain" description="C2H2-type" evidence="6">
    <location>
        <begin position="210"/>
        <end position="239"/>
    </location>
</feature>
<keyword evidence="1" id="KW-0479">Metal-binding</keyword>
<gene>
    <name evidence="7" type="ORF">BCR41DRAFT_363362</name>
</gene>
<organism evidence="7 8">
    <name type="scientific">Lobosporangium transversale</name>
    <dbReference type="NCBI Taxonomy" id="64571"/>
    <lineage>
        <taxon>Eukaryota</taxon>
        <taxon>Fungi</taxon>
        <taxon>Fungi incertae sedis</taxon>
        <taxon>Mucoromycota</taxon>
        <taxon>Mortierellomycotina</taxon>
        <taxon>Mortierellomycetes</taxon>
        <taxon>Mortierellales</taxon>
        <taxon>Mortierellaceae</taxon>
        <taxon>Lobosporangium</taxon>
    </lineage>
</organism>
<dbReference type="GO" id="GO:0000978">
    <property type="term" value="F:RNA polymerase II cis-regulatory region sequence-specific DNA binding"/>
    <property type="evidence" value="ECO:0007669"/>
    <property type="project" value="TreeGrafter"/>
</dbReference>
<feature type="domain" description="C2H2-type" evidence="6">
    <location>
        <begin position="240"/>
        <end position="269"/>
    </location>
</feature>
<feature type="region of interest" description="Disordered" evidence="5">
    <location>
        <begin position="77"/>
        <end position="170"/>
    </location>
</feature>